<dbReference type="PROSITE" id="PS50863">
    <property type="entry name" value="B3"/>
    <property type="match status" value="1"/>
</dbReference>
<keyword evidence="2" id="KW-0805">Transcription regulation</keyword>
<dbReference type="Pfam" id="PF02362">
    <property type="entry name" value="B3"/>
    <property type="match status" value="1"/>
</dbReference>
<evidence type="ECO:0000256" key="5">
    <source>
        <dbReference type="ARBA" id="ARBA00023242"/>
    </source>
</evidence>
<dbReference type="CDD" id="cd10017">
    <property type="entry name" value="B3_DNA"/>
    <property type="match status" value="1"/>
</dbReference>
<dbReference type="InterPro" id="IPR039218">
    <property type="entry name" value="REM_fam"/>
</dbReference>
<dbReference type="SMART" id="SM01019">
    <property type="entry name" value="B3"/>
    <property type="match status" value="1"/>
</dbReference>
<dbReference type="Pfam" id="PF26138">
    <property type="entry name" value="DUF8040"/>
    <property type="match status" value="1"/>
</dbReference>
<feature type="region of interest" description="Disordered" evidence="7">
    <location>
        <begin position="234"/>
        <end position="291"/>
    </location>
</feature>
<keyword evidence="10" id="KW-1185">Reference proteome</keyword>
<organism evidence="9 10">
    <name type="scientific">Brassica rapa subsp. trilocularis</name>
    <dbReference type="NCBI Taxonomy" id="1813537"/>
    <lineage>
        <taxon>Eukaryota</taxon>
        <taxon>Viridiplantae</taxon>
        <taxon>Streptophyta</taxon>
        <taxon>Embryophyta</taxon>
        <taxon>Tracheophyta</taxon>
        <taxon>Spermatophyta</taxon>
        <taxon>Magnoliopsida</taxon>
        <taxon>eudicotyledons</taxon>
        <taxon>Gunneridae</taxon>
        <taxon>Pentapetalae</taxon>
        <taxon>rosids</taxon>
        <taxon>malvids</taxon>
        <taxon>Brassicales</taxon>
        <taxon>Brassicaceae</taxon>
        <taxon>Brassiceae</taxon>
        <taxon>Brassica</taxon>
    </lineage>
</organism>
<evidence type="ECO:0000256" key="2">
    <source>
        <dbReference type="ARBA" id="ARBA00023015"/>
    </source>
</evidence>
<comment type="caution">
    <text evidence="9">The sequence shown here is derived from an EMBL/GenBank/DDBJ whole genome shotgun (WGS) entry which is preliminary data.</text>
</comment>
<dbReference type="EMBL" id="JADBGQ010000004">
    <property type="protein sequence ID" value="KAG5400831.1"/>
    <property type="molecule type" value="Genomic_DNA"/>
</dbReference>
<evidence type="ECO:0000256" key="7">
    <source>
        <dbReference type="SAM" id="MobiDB-lite"/>
    </source>
</evidence>
<keyword evidence="6" id="KW-0175">Coiled coil</keyword>
<feature type="compositionally biased region" description="Polar residues" evidence="7">
    <location>
        <begin position="238"/>
        <end position="248"/>
    </location>
</feature>
<feature type="coiled-coil region" evidence="6">
    <location>
        <begin position="4"/>
        <end position="31"/>
    </location>
</feature>
<feature type="compositionally biased region" description="Acidic residues" evidence="7">
    <location>
        <begin position="343"/>
        <end position="356"/>
    </location>
</feature>
<evidence type="ECO:0000256" key="3">
    <source>
        <dbReference type="ARBA" id="ARBA00023125"/>
    </source>
</evidence>
<protein>
    <recommendedName>
        <fullName evidence="8">TF-B3 domain-containing protein</fullName>
    </recommendedName>
</protein>
<dbReference type="InterPro" id="IPR015300">
    <property type="entry name" value="DNA-bd_pseudobarrel_sf"/>
</dbReference>
<gene>
    <name evidence="9" type="primary">A04p016250.1_BraROA</name>
    <name evidence="9" type="ORF">IGI04_015438</name>
</gene>
<dbReference type="Proteomes" id="UP000823674">
    <property type="component" value="Chromosome A04"/>
</dbReference>
<dbReference type="SUPFAM" id="SSF101936">
    <property type="entry name" value="DNA-binding pseudobarrel domain"/>
    <property type="match status" value="1"/>
</dbReference>
<evidence type="ECO:0000313" key="10">
    <source>
        <dbReference type="Proteomes" id="UP000823674"/>
    </source>
</evidence>
<dbReference type="Gene3D" id="2.40.330.10">
    <property type="entry name" value="DNA-binding pseudobarrel domain"/>
    <property type="match status" value="1"/>
</dbReference>
<reference evidence="9 10" key="1">
    <citation type="submission" date="2021-03" db="EMBL/GenBank/DDBJ databases">
        <authorList>
            <person name="King G.J."/>
            <person name="Bancroft I."/>
            <person name="Baten A."/>
            <person name="Bloomfield J."/>
            <person name="Borpatragohain P."/>
            <person name="He Z."/>
            <person name="Irish N."/>
            <person name="Irwin J."/>
            <person name="Liu K."/>
            <person name="Mauleon R.P."/>
            <person name="Moore J."/>
            <person name="Morris R."/>
            <person name="Ostergaard L."/>
            <person name="Wang B."/>
            <person name="Wells R."/>
        </authorList>
    </citation>
    <scope>NUCLEOTIDE SEQUENCE [LARGE SCALE GENOMIC DNA]</scope>
    <source>
        <strain evidence="9">R-o-18</strain>
        <tissue evidence="9">Leaf</tissue>
    </source>
</reference>
<dbReference type="PANTHER" id="PTHR31674:SF31">
    <property type="entry name" value="TF-B3 DOMAIN-CONTAINING PROTEIN"/>
    <property type="match status" value="1"/>
</dbReference>
<feature type="region of interest" description="Disordered" evidence="7">
    <location>
        <begin position="340"/>
        <end position="360"/>
    </location>
</feature>
<proteinExistence type="predicted"/>
<dbReference type="PANTHER" id="PTHR31674">
    <property type="entry name" value="B3 DOMAIN-CONTAINING PROTEIN REM-LIKE 3-RELATED"/>
    <property type="match status" value="1"/>
</dbReference>
<evidence type="ECO:0000259" key="8">
    <source>
        <dbReference type="PROSITE" id="PS50863"/>
    </source>
</evidence>
<dbReference type="InterPro" id="IPR003340">
    <property type="entry name" value="B3_DNA-bd"/>
</dbReference>
<feature type="domain" description="TF-B3" evidence="8">
    <location>
        <begin position="119"/>
        <end position="217"/>
    </location>
</feature>
<evidence type="ECO:0000256" key="6">
    <source>
        <dbReference type="SAM" id="Coils"/>
    </source>
</evidence>
<evidence type="ECO:0000256" key="1">
    <source>
        <dbReference type="ARBA" id="ARBA00004123"/>
    </source>
</evidence>
<feature type="region of interest" description="Disordered" evidence="7">
    <location>
        <begin position="373"/>
        <end position="392"/>
    </location>
</feature>
<accession>A0ABQ7MQ17</accession>
<name>A0ABQ7MQ17_BRACM</name>
<sequence>MKEMREFQTQLRRLKEQGDESDQKLLNLEKTVYELSKKKSPAKLMLQRVQRTVAYIASFCNKKKSGREEELSKLHGVLEMKEKLSRHKLLERLLAKKEPLSEMETRRTGAMSSFSFDYCFLAEVTASNLKEDKLYLPMGATSSTALHKQCKETILVNKEGNSWNVSLRFSESGGKYYITRGWRKFCLDNRCEIGDLFAFNVVGDGKTTPLMCVCPERKECSEILSKYLSRTSGDRNMINRSSKSGNKSRLNRKDKSSGETSTTREGNGGRLNRKDKSIDETPANRAGKEAGTTNGKFIRVLQSKPLPFKELLDEIYGEHDLDQDELYSPFMLGEHIQQMQTEEASDDETTVGETAEDSGIRIPSEPITLLASDDEFPTREEANRSPPRANKSILRVQSTCTKRTNRRRVNFETQIQSGFQRVEESRTNLLDVLRSRNHQKSTFGDALAPLETLDVVPMGSFWWAASGLLMKDEEIRDGFMKLRNEENKIRFLERLSGVDRYGDPCQIINLRETSNTSTSSAPMGHSQMAGISTSASPSISQGLGMFESGFSGTSFSSLLGELCIAELFSNGIENLSDEELTELILLEEDEIFHAYINPAMDYYCKFFYKEPMSQEKGKGWCMIRNQIYENEGSCRRLVRMSREGFSRLCELLKGKYGLQDTHSVCVDESVAIFLVLCGQNDTQYDLGLRFGHAHESFMKYLGQWNEWL</sequence>
<dbReference type="InterPro" id="IPR058353">
    <property type="entry name" value="DUF8040"/>
</dbReference>
<evidence type="ECO:0000256" key="4">
    <source>
        <dbReference type="ARBA" id="ARBA00023163"/>
    </source>
</evidence>
<keyword evidence="3" id="KW-0238">DNA-binding</keyword>
<keyword evidence="5" id="KW-0539">Nucleus</keyword>
<evidence type="ECO:0000313" key="9">
    <source>
        <dbReference type="EMBL" id="KAG5400831.1"/>
    </source>
</evidence>
<comment type="subcellular location">
    <subcellularLocation>
        <location evidence="1">Nucleus</location>
    </subcellularLocation>
</comment>
<keyword evidence="4" id="KW-0804">Transcription</keyword>